<keyword evidence="3" id="KW-0479">Metal-binding</keyword>
<organism evidence="7 8">
    <name type="scientific">Phaeobacter porticola</name>
    <dbReference type="NCBI Taxonomy" id="1844006"/>
    <lineage>
        <taxon>Bacteria</taxon>
        <taxon>Pseudomonadati</taxon>
        <taxon>Pseudomonadota</taxon>
        <taxon>Alphaproteobacteria</taxon>
        <taxon>Rhodobacterales</taxon>
        <taxon>Roseobacteraceae</taxon>
        <taxon>Phaeobacter</taxon>
    </lineage>
</organism>
<feature type="domain" description="Thioredoxin" evidence="6">
    <location>
        <begin position="70"/>
        <end position="248"/>
    </location>
</feature>
<dbReference type="InterPro" id="IPR013766">
    <property type="entry name" value="Thioredoxin_domain"/>
</dbReference>
<dbReference type="PROSITE" id="PS51352">
    <property type="entry name" value="THIOREDOXIN_2"/>
    <property type="match status" value="1"/>
</dbReference>
<dbReference type="GO" id="GO:0046872">
    <property type="term" value="F:metal ion binding"/>
    <property type="evidence" value="ECO:0007669"/>
    <property type="project" value="UniProtKB-KW"/>
</dbReference>
<accession>A0A1L3I754</accession>
<reference evidence="8" key="1">
    <citation type="submission" date="2016-07" db="EMBL/GenBank/DDBJ databases">
        <title>Phaeobacter portensis sp. nov., a tropodithietic acid producing bacterium isolated from a German harbor.</title>
        <authorList>
            <person name="Freese H.M."/>
            <person name="Bunk B."/>
            <person name="Breider S."/>
            <person name="Brinkhoff T."/>
        </authorList>
    </citation>
    <scope>NUCLEOTIDE SEQUENCE [LARGE SCALE GENOMIC DNA]</scope>
    <source>
        <strain evidence="8">P97</strain>
    </source>
</reference>
<evidence type="ECO:0000256" key="1">
    <source>
        <dbReference type="ARBA" id="ARBA00010996"/>
    </source>
</evidence>
<evidence type="ECO:0000256" key="3">
    <source>
        <dbReference type="PIRSR" id="PIRSR603782-1"/>
    </source>
</evidence>
<evidence type="ECO:0000259" key="6">
    <source>
        <dbReference type="PROSITE" id="PS51352"/>
    </source>
</evidence>
<dbReference type="AlphaFoldDB" id="A0A1L3I754"/>
<evidence type="ECO:0000256" key="5">
    <source>
        <dbReference type="SAM" id="SignalP"/>
    </source>
</evidence>
<comment type="similarity">
    <text evidence="1">Belongs to the SCO1/2 family.</text>
</comment>
<dbReference type="RefSeq" id="WP_072505286.1">
    <property type="nucleotide sequence ID" value="NZ_CP016364.1"/>
</dbReference>
<feature type="binding site" evidence="3">
    <location>
        <position position="109"/>
    </location>
    <ligand>
        <name>Cu cation</name>
        <dbReference type="ChEBI" id="CHEBI:23378"/>
    </ligand>
</feature>
<evidence type="ECO:0000256" key="2">
    <source>
        <dbReference type="ARBA" id="ARBA00023008"/>
    </source>
</evidence>
<feature type="binding site" evidence="3">
    <location>
        <position position="115"/>
    </location>
    <ligand>
        <name>Cu cation</name>
        <dbReference type="ChEBI" id="CHEBI:23378"/>
    </ligand>
</feature>
<feature type="disulfide bond" description="Redox-active" evidence="4">
    <location>
        <begin position="109"/>
        <end position="115"/>
    </location>
</feature>
<dbReference type="InterPro" id="IPR003782">
    <property type="entry name" value="SCO1/SenC"/>
</dbReference>
<keyword evidence="4" id="KW-1015">Disulfide bond</keyword>
<dbReference type="PANTHER" id="PTHR12151">
    <property type="entry name" value="ELECTRON TRANSPORT PROTIN SCO1/SENC FAMILY MEMBER"/>
    <property type="match status" value="1"/>
</dbReference>
<sequence precursor="true">MRKIPMAVSVTCAAALLSGVMALAGTWHPADLLARLTPAAMRSPLAPFSAVFPTDPAFQFTPPEPGSYALNRFKPAPNGAVLTTDGSSFQLHDLFDGKITLVSFVYLTCGDVNGCPLAFSTLYDIHDASAQLPGLRDDVQLMTISFDPERDTIEAIAAFSHPVTSDPASALKLDWQVLTTADTASLQPLLDGFGQVVDRGGADDQISHLLRMYLVDRSGMIRNVYGLGLIDPRLLMGDVETLLLEEQGA</sequence>
<dbReference type="SUPFAM" id="SSF52833">
    <property type="entry name" value="Thioredoxin-like"/>
    <property type="match status" value="1"/>
</dbReference>
<keyword evidence="5" id="KW-0732">Signal</keyword>
<dbReference type="KEGG" id="php:PhaeoP97_02477"/>
<dbReference type="STRING" id="1844006.PhaeoP97_02477"/>
<dbReference type="InterPro" id="IPR036249">
    <property type="entry name" value="Thioredoxin-like_sf"/>
</dbReference>
<evidence type="ECO:0000256" key="4">
    <source>
        <dbReference type="PIRSR" id="PIRSR603782-2"/>
    </source>
</evidence>
<gene>
    <name evidence="7" type="ORF">PhaeoP97_02477</name>
</gene>
<evidence type="ECO:0000313" key="7">
    <source>
        <dbReference type="EMBL" id="APG47862.1"/>
    </source>
</evidence>
<dbReference type="Proteomes" id="UP000183859">
    <property type="component" value="Chromosome"/>
</dbReference>
<dbReference type="EMBL" id="CP016364">
    <property type="protein sequence ID" value="APG47862.1"/>
    <property type="molecule type" value="Genomic_DNA"/>
</dbReference>
<keyword evidence="2 3" id="KW-0186">Copper</keyword>
<feature type="signal peptide" evidence="5">
    <location>
        <begin position="1"/>
        <end position="24"/>
    </location>
</feature>
<dbReference type="OrthoDB" id="5296507at2"/>
<name>A0A1L3I754_9RHOB</name>
<dbReference type="PANTHER" id="PTHR12151:SF25">
    <property type="entry name" value="LINALOOL DEHYDRATASE_ISOMERASE DOMAIN-CONTAINING PROTEIN"/>
    <property type="match status" value="1"/>
</dbReference>
<dbReference type="Pfam" id="PF02630">
    <property type="entry name" value="SCO1-SenC"/>
    <property type="match status" value="1"/>
</dbReference>
<feature type="chain" id="PRO_5012205230" description="Thioredoxin domain-containing protein" evidence="5">
    <location>
        <begin position="25"/>
        <end position="249"/>
    </location>
</feature>
<feature type="binding site" evidence="3">
    <location>
        <position position="208"/>
    </location>
    <ligand>
        <name>Cu cation</name>
        <dbReference type="ChEBI" id="CHEBI:23378"/>
    </ligand>
</feature>
<protein>
    <recommendedName>
        <fullName evidence="6">Thioredoxin domain-containing protein</fullName>
    </recommendedName>
</protein>
<dbReference type="Gene3D" id="3.40.30.10">
    <property type="entry name" value="Glutaredoxin"/>
    <property type="match status" value="1"/>
</dbReference>
<dbReference type="CDD" id="cd02968">
    <property type="entry name" value="SCO"/>
    <property type="match status" value="1"/>
</dbReference>
<keyword evidence="8" id="KW-1185">Reference proteome</keyword>
<evidence type="ECO:0000313" key="8">
    <source>
        <dbReference type="Proteomes" id="UP000183859"/>
    </source>
</evidence>
<proteinExistence type="inferred from homology"/>